<dbReference type="Pfam" id="PF01168">
    <property type="entry name" value="Ala_racemase_N"/>
    <property type="match status" value="1"/>
</dbReference>
<comment type="pathway">
    <text evidence="4">Amino-acid biosynthesis; D-alanine biosynthesis; D-alanine from L-alanine: step 1/1.</text>
</comment>
<dbReference type="PRINTS" id="PR00992">
    <property type="entry name" value="ALARACEMASE"/>
</dbReference>
<gene>
    <name evidence="8" type="primary">alr</name>
    <name evidence="8" type="ORF">P8935_02560</name>
</gene>
<feature type="binding site" evidence="4 6">
    <location>
        <position position="136"/>
    </location>
    <ligand>
        <name>substrate</name>
    </ligand>
</feature>
<name>A0AAU7DLR3_9BACT</name>
<dbReference type="SMART" id="SM01005">
    <property type="entry name" value="Ala_racemase_C"/>
    <property type="match status" value="1"/>
</dbReference>
<dbReference type="PANTHER" id="PTHR30511:SF0">
    <property type="entry name" value="ALANINE RACEMASE, CATABOLIC-RELATED"/>
    <property type="match status" value="1"/>
</dbReference>
<feature type="modified residue" description="N6-(pyridoxal phosphate)lysine" evidence="4 5">
    <location>
        <position position="37"/>
    </location>
</feature>
<dbReference type="PANTHER" id="PTHR30511">
    <property type="entry name" value="ALANINE RACEMASE"/>
    <property type="match status" value="1"/>
</dbReference>
<evidence type="ECO:0000256" key="5">
    <source>
        <dbReference type="PIRSR" id="PIRSR600821-50"/>
    </source>
</evidence>
<protein>
    <recommendedName>
        <fullName evidence="4">Alanine racemase</fullName>
        <ecNumber evidence="4">5.1.1.1</ecNumber>
    </recommendedName>
</protein>
<dbReference type="RefSeq" id="WP_348263445.1">
    <property type="nucleotide sequence ID" value="NZ_CP121196.1"/>
</dbReference>
<dbReference type="GO" id="GO:0030632">
    <property type="term" value="P:D-alanine biosynthetic process"/>
    <property type="evidence" value="ECO:0007669"/>
    <property type="project" value="UniProtKB-UniRule"/>
</dbReference>
<keyword evidence="2 4" id="KW-0663">Pyridoxal phosphate</keyword>
<accession>A0AAU7DLR3</accession>
<organism evidence="8">
    <name type="scientific">Telmatobacter sp. DSM 110680</name>
    <dbReference type="NCBI Taxonomy" id="3036704"/>
    <lineage>
        <taxon>Bacteria</taxon>
        <taxon>Pseudomonadati</taxon>
        <taxon>Acidobacteriota</taxon>
        <taxon>Terriglobia</taxon>
        <taxon>Terriglobales</taxon>
        <taxon>Acidobacteriaceae</taxon>
        <taxon>Telmatobacter</taxon>
    </lineage>
</organism>
<dbReference type="InterPro" id="IPR009006">
    <property type="entry name" value="Ala_racemase/Decarboxylase_C"/>
</dbReference>
<feature type="binding site" evidence="4 6">
    <location>
        <position position="334"/>
    </location>
    <ligand>
        <name>substrate</name>
    </ligand>
</feature>
<dbReference type="InterPro" id="IPR000821">
    <property type="entry name" value="Ala_racemase"/>
</dbReference>
<dbReference type="GO" id="GO:0008784">
    <property type="term" value="F:alanine racemase activity"/>
    <property type="evidence" value="ECO:0007669"/>
    <property type="project" value="UniProtKB-UniRule"/>
</dbReference>
<evidence type="ECO:0000256" key="3">
    <source>
        <dbReference type="ARBA" id="ARBA00023235"/>
    </source>
</evidence>
<comment type="cofactor">
    <cofactor evidence="1 4 5">
        <name>pyridoxal 5'-phosphate</name>
        <dbReference type="ChEBI" id="CHEBI:597326"/>
    </cofactor>
</comment>
<evidence type="ECO:0000259" key="7">
    <source>
        <dbReference type="SMART" id="SM01005"/>
    </source>
</evidence>
<dbReference type="GO" id="GO:0005829">
    <property type="term" value="C:cytosol"/>
    <property type="evidence" value="ECO:0007669"/>
    <property type="project" value="TreeGrafter"/>
</dbReference>
<comment type="similarity">
    <text evidence="4">Belongs to the alanine racemase family.</text>
</comment>
<dbReference type="CDD" id="cd00430">
    <property type="entry name" value="PLPDE_III_AR"/>
    <property type="match status" value="1"/>
</dbReference>
<evidence type="ECO:0000256" key="4">
    <source>
        <dbReference type="HAMAP-Rule" id="MF_01201"/>
    </source>
</evidence>
<feature type="active site" description="Proton acceptor; specific for D-alanine" evidence="4">
    <location>
        <position position="37"/>
    </location>
</feature>
<dbReference type="EMBL" id="CP121196">
    <property type="protein sequence ID" value="XBH18222.1"/>
    <property type="molecule type" value="Genomic_DNA"/>
</dbReference>
<comment type="function">
    <text evidence="4">Catalyzes the interconversion of L-alanine and D-alanine. May also act on other amino acids.</text>
</comment>
<sequence length="393" mass="42578">MHTRPCWVEINTRSFENNFRFLADLAGPHVDLLAIVKANAYGHSLRLCAPAAVRAGAEWLGVTSVEEGIEARRLCADTRILVIGGAFPGQGKDVLHHKLTPIVWDAWQFDELEDAARAADMRSVSIHLEIDTGMSRQGADLQSLPSLLARFHRDSPLRLEGVMTHLFAADEADEAVTDNQLELLEDALSLINTTGVHPGVLNVGNTAALLAGQAPKISALASRFGMKTLIRPGLALYGLVPEYDPGFLSSEPISLGRSRRELRPVLSWKSRVVSVRSIAPGAVVGYNGTFVATEPMRLALVAAGYADGLDRQLGNRFELLVRGQRAPLVGRISMDQSVIDVTDISDVAAGDEVVILGSQISESITAFDHAKATDTIPWEIFTRIGERVPRIAI</sequence>
<dbReference type="SUPFAM" id="SSF50621">
    <property type="entry name" value="Alanine racemase C-terminal domain-like"/>
    <property type="match status" value="1"/>
</dbReference>
<dbReference type="NCBIfam" id="TIGR00492">
    <property type="entry name" value="alr"/>
    <property type="match status" value="1"/>
</dbReference>
<feature type="active site" description="Proton acceptor; specific for L-alanine" evidence="4">
    <location>
        <position position="286"/>
    </location>
</feature>
<dbReference type="Gene3D" id="2.40.37.10">
    <property type="entry name" value="Lyase, Ornithine Decarboxylase, Chain A, domain 1"/>
    <property type="match status" value="1"/>
</dbReference>
<evidence type="ECO:0000256" key="2">
    <source>
        <dbReference type="ARBA" id="ARBA00022898"/>
    </source>
</evidence>
<dbReference type="Gene3D" id="3.20.20.10">
    <property type="entry name" value="Alanine racemase"/>
    <property type="match status" value="1"/>
</dbReference>
<evidence type="ECO:0000313" key="8">
    <source>
        <dbReference type="EMBL" id="XBH18222.1"/>
    </source>
</evidence>
<dbReference type="InterPro" id="IPR001608">
    <property type="entry name" value="Ala_racemase_N"/>
</dbReference>
<dbReference type="SUPFAM" id="SSF51419">
    <property type="entry name" value="PLP-binding barrel"/>
    <property type="match status" value="1"/>
</dbReference>
<comment type="catalytic activity">
    <reaction evidence="4">
        <text>L-alanine = D-alanine</text>
        <dbReference type="Rhea" id="RHEA:20249"/>
        <dbReference type="ChEBI" id="CHEBI:57416"/>
        <dbReference type="ChEBI" id="CHEBI:57972"/>
        <dbReference type="EC" id="5.1.1.1"/>
    </reaction>
</comment>
<evidence type="ECO:0000256" key="1">
    <source>
        <dbReference type="ARBA" id="ARBA00001933"/>
    </source>
</evidence>
<evidence type="ECO:0000256" key="6">
    <source>
        <dbReference type="PIRSR" id="PIRSR600821-52"/>
    </source>
</evidence>
<dbReference type="InterPro" id="IPR029066">
    <property type="entry name" value="PLP-binding_barrel"/>
</dbReference>
<dbReference type="GO" id="GO:0030170">
    <property type="term" value="F:pyridoxal phosphate binding"/>
    <property type="evidence" value="ECO:0007669"/>
    <property type="project" value="UniProtKB-UniRule"/>
</dbReference>
<proteinExistence type="inferred from homology"/>
<reference evidence="8" key="1">
    <citation type="submission" date="2023-03" db="EMBL/GenBank/DDBJ databases">
        <title>Edaphobacter sp.</title>
        <authorList>
            <person name="Huber K.J."/>
            <person name="Papendorf J."/>
            <person name="Pilke C."/>
            <person name="Bunk B."/>
            <person name="Sproeer C."/>
            <person name="Pester M."/>
        </authorList>
    </citation>
    <scope>NUCLEOTIDE SEQUENCE</scope>
    <source>
        <strain evidence="8">DSM 110680</strain>
    </source>
</reference>
<dbReference type="Pfam" id="PF00842">
    <property type="entry name" value="Ala_racemase_C"/>
    <property type="match status" value="1"/>
</dbReference>
<dbReference type="EC" id="5.1.1.1" evidence="4"/>
<feature type="domain" description="Alanine racemase C-terminal" evidence="7">
    <location>
        <begin position="265"/>
        <end position="393"/>
    </location>
</feature>
<dbReference type="AlphaFoldDB" id="A0AAU7DLR3"/>
<dbReference type="HAMAP" id="MF_01201">
    <property type="entry name" value="Ala_racemase"/>
    <property type="match status" value="1"/>
</dbReference>
<keyword evidence="3 4" id="KW-0413">Isomerase</keyword>
<dbReference type="InterPro" id="IPR011079">
    <property type="entry name" value="Ala_racemase_C"/>
</dbReference>